<feature type="compositionally biased region" description="Acidic residues" evidence="13">
    <location>
        <begin position="1"/>
        <end position="12"/>
    </location>
</feature>
<evidence type="ECO:0000256" key="8">
    <source>
        <dbReference type="ARBA" id="ARBA00022786"/>
    </source>
</evidence>
<evidence type="ECO:0000256" key="5">
    <source>
        <dbReference type="ARBA" id="ARBA00022679"/>
    </source>
</evidence>
<keyword evidence="7 12" id="KW-0863">Zinc-finger</keyword>
<keyword evidence="8" id="KW-0833">Ubl conjugation pathway</keyword>
<reference evidence="16" key="1">
    <citation type="submission" date="2025-08" db="UniProtKB">
        <authorList>
            <consortium name="RefSeq"/>
        </authorList>
    </citation>
    <scope>IDENTIFICATION</scope>
</reference>
<organism evidence="15 16">
    <name type="scientific">Galeopterus variegatus</name>
    <name type="common">Malayan flying lemur</name>
    <name type="synonym">Cynocephalus variegatus</name>
    <dbReference type="NCBI Taxonomy" id="482537"/>
    <lineage>
        <taxon>Eukaryota</taxon>
        <taxon>Metazoa</taxon>
        <taxon>Chordata</taxon>
        <taxon>Craniata</taxon>
        <taxon>Vertebrata</taxon>
        <taxon>Euteleostomi</taxon>
        <taxon>Mammalia</taxon>
        <taxon>Eutheria</taxon>
        <taxon>Euarchontoglires</taxon>
        <taxon>Dermoptera</taxon>
        <taxon>Cynocephalidae</taxon>
        <taxon>Galeopterus</taxon>
    </lineage>
</organism>
<evidence type="ECO:0000256" key="1">
    <source>
        <dbReference type="ARBA" id="ARBA00000900"/>
    </source>
</evidence>
<dbReference type="SUPFAM" id="SSF57850">
    <property type="entry name" value="RING/U-box"/>
    <property type="match status" value="1"/>
</dbReference>
<accession>A0ABM0PZM0</accession>
<dbReference type="Proteomes" id="UP000694923">
    <property type="component" value="Unplaced"/>
</dbReference>
<feature type="region of interest" description="Disordered" evidence="13">
    <location>
        <begin position="399"/>
        <end position="476"/>
    </location>
</feature>
<comment type="subcellular location">
    <subcellularLocation>
        <location evidence="2">Nucleus</location>
    </subcellularLocation>
</comment>
<dbReference type="Pfam" id="PF13639">
    <property type="entry name" value="zf-RING_2"/>
    <property type="match status" value="1"/>
</dbReference>
<feature type="compositionally biased region" description="Polar residues" evidence="13">
    <location>
        <begin position="417"/>
        <end position="432"/>
    </location>
</feature>
<keyword evidence="6" id="KW-0479">Metal-binding</keyword>
<comment type="pathway">
    <text evidence="3">Protein modification; protein ubiquitination.</text>
</comment>
<feature type="region of interest" description="Disordered" evidence="13">
    <location>
        <begin position="1"/>
        <end position="126"/>
    </location>
</feature>
<feature type="compositionally biased region" description="Polar residues" evidence="13">
    <location>
        <begin position="145"/>
        <end position="156"/>
    </location>
</feature>
<evidence type="ECO:0000256" key="13">
    <source>
        <dbReference type="SAM" id="MobiDB-lite"/>
    </source>
</evidence>
<dbReference type="PANTHER" id="PTHR45931">
    <property type="entry name" value="SI:CH211-59O9.10"/>
    <property type="match status" value="1"/>
</dbReference>
<feature type="domain" description="RING-type" evidence="14">
    <location>
        <begin position="556"/>
        <end position="597"/>
    </location>
</feature>
<evidence type="ECO:0000259" key="14">
    <source>
        <dbReference type="PROSITE" id="PS50089"/>
    </source>
</evidence>
<comment type="similarity">
    <text evidence="11">Belongs to the RNF12 family.</text>
</comment>
<evidence type="ECO:0000256" key="11">
    <source>
        <dbReference type="ARBA" id="ARBA00038418"/>
    </source>
</evidence>
<keyword evidence="10" id="KW-0539">Nucleus</keyword>
<dbReference type="InterPro" id="IPR001841">
    <property type="entry name" value="Znf_RING"/>
</dbReference>
<feature type="compositionally biased region" description="Polar residues" evidence="13">
    <location>
        <begin position="105"/>
        <end position="114"/>
    </location>
</feature>
<feature type="region of interest" description="Disordered" evidence="13">
    <location>
        <begin position="145"/>
        <end position="234"/>
    </location>
</feature>
<evidence type="ECO:0000256" key="10">
    <source>
        <dbReference type="ARBA" id="ARBA00023242"/>
    </source>
</evidence>
<dbReference type="PANTHER" id="PTHR45931:SF1">
    <property type="entry name" value="RING-TYPE DOMAIN-CONTAINING PROTEIN"/>
    <property type="match status" value="1"/>
</dbReference>
<evidence type="ECO:0000256" key="4">
    <source>
        <dbReference type="ARBA" id="ARBA00012483"/>
    </source>
</evidence>
<keyword evidence="15" id="KW-1185">Reference proteome</keyword>
<feature type="compositionally biased region" description="Basic residues" evidence="13">
    <location>
        <begin position="205"/>
        <end position="223"/>
    </location>
</feature>
<proteinExistence type="inferred from homology"/>
<dbReference type="RefSeq" id="XP_008561561.1">
    <property type="nucleotide sequence ID" value="XM_008563339.1"/>
</dbReference>
<gene>
    <name evidence="16" type="primary">LOC103581521</name>
</gene>
<feature type="compositionally biased region" description="Polar residues" evidence="13">
    <location>
        <begin position="399"/>
        <end position="409"/>
    </location>
</feature>
<keyword evidence="9" id="KW-0862">Zinc</keyword>
<feature type="compositionally biased region" description="Polar residues" evidence="13">
    <location>
        <begin position="13"/>
        <end position="24"/>
    </location>
</feature>
<feature type="compositionally biased region" description="Low complexity" evidence="13">
    <location>
        <begin position="433"/>
        <end position="476"/>
    </location>
</feature>
<feature type="compositionally biased region" description="Acidic residues" evidence="13">
    <location>
        <begin position="86"/>
        <end position="96"/>
    </location>
</feature>
<dbReference type="Pfam" id="PF25914">
    <property type="entry name" value="RNF6_N"/>
    <property type="match status" value="1"/>
</dbReference>
<dbReference type="EC" id="2.3.2.27" evidence="4"/>
<dbReference type="GeneID" id="103581521"/>
<feature type="compositionally biased region" description="Basic and acidic residues" evidence="13">
    <location>
        <begin position="40"/>
        <end position="49"/>
    </location>
</feature>
<feature type="compositionally biased region" description="Polar residues" evidence="13">
    <location>
        <begin position="289"/>
        <end position="304"/>
    </location>
</feature>
<feature type="region of interest" description="Disordered" evidence="13">
    <location>
        <begin position="289"/>
        <end position="310"/>
    </location>
</feature>
<sequence>MENSDANDEEGESGSQHGNQMNQSVREEDFYGFVNSLNEEDYRLNRDNDLSCTIGENTEADLPRRRQQITEDPPGESDEDRGGGESSDDTSSDDSLIEWIISFGENENSSTGSEQGEDQSWIAVSRSSPEGGGFRFSAGINFHLNNGSLSPENEYTLSPRRPRAENTENRQRQVGNLRSESTYAMPATSEQSATEALIEVPPTRGQRRARSQTPHHHRPRARRVSQSPPNSLSEISQRFHHSISYQTFDQLLVNETERCFTTRQHGTLRQQATGPELQSRHLFEASGTSNAFSGEISPHTTRNGESGRLRPRYPSTVFDLEVRREFLPRDRIASRPHFTFQTPNNTVTLESEQGGLRNTSSHSEQGGVKNYVTAMRIHSHRITTSAAPQSTLRQIMTGFDESSNHSGSDSDLEPTFSRPSQNMERTESQNGEDGSSGSRSSGSDSNPRPQSSSSSISRSSSMYMSSSSFHPMSSSSSSSEYSAILSLILEINEESSLSEARQETTSDEDDAQLFPNLPQFFILNEDDHDQPAGLTKAQIENLAIRTFGENDALTSCCVCTTQYTEGNKLRILPCSHEDRVHCIDRWLSENSMCPVCQRKVIDSSDSENSS</sequence>
<feature type="compositionally biased region" description="Polar residues" evidence="13">
    <location>
        <begin position="224"/>
        <end position="234"/>
    </location>
</feature>
<keyword evidence="5" id="KW-0808">Transferase</keyword>
<dbReference type="InterPro" id="IPR013083">
    <property type="entry name" value="Znf_RING/FYVE/PHD"/>
</dbReference>
<feature type="compositionally biased region" description="Polar residues" evidence="13">
    <location>
        <begin position="172"/>
        <end position="194"/>
    </location>
</feature>
<evidence type="ECO:0000313" key="16">
    <source>
        <dbReference type="RefSeq" id="XP_008561561.1"/>
    </source>
</evidence>
<dbReference type="PROSITE" id="PS50089">
    <property type="entry name" value="ZF_RING_2"/>
    <property type="match status" value="1"/>
</dbReference>
<dbReference type="InterPro" id="IPR058896">
    <property type="entry name" value="RNF6/12_N"/>
</dbReference>
<evidence type="ECO:0000256" key="3">
    <source>
        <dbReference type="ARBA" id="ARBA00004906"/>
    </source>
</evidence>
<evidence type="ECO:0000256" key="6">
    <source>
        <dbReference type="ARBA" id="ARBA00022723"/>
    </source>
</evidence>
<evidence type="ECO:0000313" key="15">
    <source>
        <dbReference type="Proteomes" id="UP000694923"/>
    </source>
</evidence>
<protein>
    <recommendedName>
        <fullName evidence="4">RING-type E3 ubiquitin transferase</fullName>
        <ecNumber evidence="4">2.3.2.27</ecNumber>
    </recommendedName>
</protein>
<evidence type="ECO:0000256" key="12">
    <source>
        <dbReference type="PROSITE-ProRule" id="PRU00175"/>
    </source>
</evidence>
<evidence type="ECO:0000256" key="9">
    <source>
        <dbReference type="ARBA" id="ARBA00022833"/>
    </source>
</evidence>
<evidence type="ECO:0000256" key="7">
    <source>
        <dbReference type="ARBA" id="ARBA00022771"/>
    </source>
</evidence>
<name>A0ABM0PZM0_GALVR</name>
<feature type="compositionally biased region" description="Basic and acidic residues" evidence="13">
    <location>
        <begin position="162"/>
        <end position="171"/>
    </location>
</feature>
<dbReference type="InterPro" id="IPR051834">
    <property type="entry name" value="RING_finger_E3_ligase"/>
</dbReference>
<dbReference type="Gene3D" id="3.30.40.10">
    <property type="entry name" value="Zinc/RING finger domain, C3HC4 (zinc finger)"/>
    <property type="match status" value="1"/>
</dbReference>
<evidence type="ECO:0000256" key="2">
    <source>
        <dbReference type="ARBA" id="ARBA00004123"/>
    </source>
</evidence>
<comment type="catalytic activity">
    <reaction evidence="1">
        <text>S-ubiquitinyl-[E2 ubiquitin-conjugating enzyme]-L-cysteine + [acceptor protein]-L-lysine = [E2 ubiquitin-conjugating enzyme]-L-cysteine + N(6)-ubiquitinyl-[acceptor protein]-L-lysine.</text>
        <dbReference type="EC" id="2.3.2.27"/>
    </reaction>
</comment>